<gene>
    <name evidence="2" type="ORF">ACFPTN_06485</name>
</gene>
<organism evidence="2 3">
    <name type="scientific">Thauera sinica</name>
    <dbReference type="NCBI Taxonomy" id="2665146"/>
    <lineage>
        <taxon>Bacteria</taxon>
        <taxon>Pseudomonadati</taxon>
        <taxon>Pseudomonadota</taxon>
        <taxon>Betaproteobacteria</taxon>
        <taxon>Rhodocyclales</taxon>
        <taxon>Zoogloeaceae</taxon>
        <taxon>Thauera</taxon>
    </lineage>
</organism>
<reference evidence="3" key="1">
    <citation type="journal article" date="2019" name="Int. J. Syst. Evol. Microbiol.">
        <title>The Global Catalogue of Microorganisms (GCM) 10K type strain sequencing project: providing services to taxonomists for standard genome sequencing and annotation.</title>
        <authorList>
            <consortium name="The Broad Institute Genomics Platform"/>
            <consortium name="The Broad Institute Genome Sequencing Center for Infectious Disease"/>
            <person name="Wu L."/>
            <person name="Ma J."/>
        </authorList>
    </citation>
    <scope>NUCLEOTIDE SEQUENCE [LARGE SCALE GENOMIC DNA]</scope>
    <source>
        <strain evidence="3">SHR3</strain>
    </source>
</reference>
<dbReference type="Gene3D" id="1.10.3290.10">
    <property type="entry name" value="Fido-like domain"/>
    <property type="match status" value="1"/>
</dbReference>
<dbReference type="SUPFAM" id="SSF140931">
    <property type="entry name" value="Fic-like"/>
    <property type="match status" value="1"/>
</dbReference>
<sequence>MNQPPRLLAAYTEPRQFEPLIPQRELESLRARGASIAAQSHALTGRLHPVTMTQLRELLRAMNSYYSNRIEGQSTHPRDIARALRREFSSAPDVARRQRIAVAHIAAERELEALVPAGLEALSSACARKAHELLYAKLTPEDRMTDDGHVVEPGEFRADDVAVGRHQPPAHTAIGAFLSRFDKAYGKAGSWESRLFIIGAAHQRFAWIHPFRDGNGRAARLMTHAALFPLTGGLWSVARAMARRVDDYYAGLDAADAPRQGDLDGRGNLSEKALRAWCSLFLDFCEDQVSFMTKMLDLPDIKQRIDTLLTVQSQQDRQIRREATLPLHYLFLAGELTRGEFAQMTGLAERTARSLMARLLETGLLESSSPKGPVRIGFPLDVLHLLMPRLYPEAASES</sequence>
<accession>A0ABW1APF0</accession>
<dbReference type="Proteomes" id="UP001595974">
    <property type="component" value="Unassembled WGS sequence"/>
</dbReference>
<dbReference type="RefSeq" id="WP_096446226.1">
    <property type="nucleotide sequence ID" value="NZ_JBHSOG010000023.1"/>
</dbReference>
<proteinExistence type="predicted"/>
<evidence type="ECO:0000259" key="1">
    <source>
        <dbReference type="PROSITE" id="PS51459"/>
    </source>
</evidence>
<dbReference type="InterPro" id="IPR040198">
    <property type="entry name" value="Fido_containing"/>
</dbReference>
<dbReference type="PROSITE" id="PS51459">
    <property type="entry name" value="FIDO"/>
    <property type="match status" value="1"/>
</dbReference>
<dbReference type="InterPro" id="IPR036597">
    <property type="entry name" value="Fido-like_dom_sf"/>
</dbReference>
<dbReference type="Pfam" id="PF02661">
    <property type="entry name" value="Fic"/>
    <property type="match status" value="1"/>
</dbReference>
<comment type="caution">
    <text evidence="2">The sequence shown here is derived from an EMBL/GenBank/DDBJ whole genome shotgun (WGS) entry which is preliminary data.</text>
</comment>
<dbReference type="InterPro" id="IPR003812">
    <property type="entry name" value="Fido"/>
</dbReference>
<evidence type="ECO:0000313" key="2">
    <source>
        <dbReference type="EMBL" id="MFC5769015.1"/>
    </source>
</evidence>
<dbReference type="EMBL" id="JBHSOG010000023">
    <property type="protein sequence ID" value="MFC5769015.1"/>
    <property type="molecule type" value="Genomic_DNA"/>
</dbReference>
<evidence type="ECO:0000313" key="3">
    <source>
        <dbReference type="Proteomes" id="UP001595974"/>
    </source>
</evidence>
<name>A0ABW1APF0_9RHOO</name>
<dbReference type="PANTHER" id="PTHR13504:SF38">
    <property type="entry name" value="FIDO DOMAIN-CONTAINING PROTEIN"/>
    <property type="match status" value="1"/>
</dbReference>
<dbReference type="PANTHER" id="PTHR13504">
    <property type="entry name" value="FIDO DOMAIN-CONTAINING PROTEIN DDB_G0283145"/>
    <property type="match status" value="1"/>
</dbReference>
<keyword evidence="3" id="KW-1185">Reference proteome</keyword>
<feature type="domain" description="Fido" evidence="1">
    <location>
        <begin position="122"/>
        <end position="283"/>
    </location>
</feature>
<protein>
    <submittedName>
        <fullName evidence="2">Fic family protein</fullName>
    </submittedName>
</protein>